<dbReference type="InterPro" id="IPR038718">
    <property type="entry name" value="SNF2-like_sf"/>
</dbReference>
<dbReference type="Pfam" id="PF00271">
    <property type="entry name" value="Helicase_C"/>
    <property type="match status" value="1"/>
</dbReference>
<feature type="region of interest" description="Disordered" evidence="4">
    <location>
        <begin position="981"/>
        <end position="1277"/>
    </location>
</feature>
<dbReference type="Pfam" id="PF00176">
    <property type="entry name" value="SNF2-rel_dom"/>
    <property type="match status" value="1"/>
</dbReference>
<feature type="compositionally biased region" description="Basic residues" evidence="4">
    <location>
        <begin position="1011"/>
        <end position="1038"/>
    </location>
</feature>
<dbReference type="GO" id="GO:0016787">
    <property type="term" value="F:hydrolase activity"/>
    <property type="evidence" value="ECO:0007669"/>
    <property type="project" value="UniProtKB-KW"/>
</dbReference>
<dbReference type="CDD" id="cd18793">
    <property type="entry name" value="SF2_C_SNF"/>
    <property type="match status" value="1"/>
</dbReference>
<gene>
    <name evidence="7" type="ORF">SCP_1005700</name>
</gene>
<dbReference type="PANTHER" id="PTHR45626">
    <property type="entry name" value="TRANSCRIPTION TERMINATION FACTOR 2-RELATED"/>
    <property type="match status" value="1"/>
</dbReference>
<evidence type="ECO:0000313" key="7">
    <source>
        <dbReference type="EMBL" id="GBE87322.1"/>
    </source>
</evidence>
<dbReference type="InterPro" id="IPR000330">
    <property type="entry name" value="SNF2_N"/>
</dbReference>
<evidence type="ECO:0000256" key="1">
    <source>
        <dbReference type="ARBA" id="ARBA00022741"/>
    </source>
</evidence>
<feature type="compositionally biased region" description="Low complexity" evidence="4">
    <location>
        <begin position="1072"/>
        <end position="1082"/>
    </location>
</feature>
<dbReference type="GO" id="GO:0006281">
    <property type="term" value="P:DNA repair"/>
    <property type="evidence" value="ECO:0007669"/>
    <property type="project" value="TreeGrafter"/>
</dbReference>
<dbReference type="PANTHER" id="PTHR45626:SF14">
    <property type="entry name" value="ATP-DEPENDENT DNA HELICASE (EUROFUNG)"/>
    <property type="match status" value="1"/>
</dbReference>
<feature type="compositionally biased region" description="Acidic residues" evidence="4">
    <location>
        <begin position="981"/>
        <end position="1005"/>
    </location>
</feature>
<dbReference type="GO" id="GO:0005524">
    <property type="term" value="F:ATP binding"/>
    <property type="evidence" value="ECO:0007669"/>
    <property type="project" value="UniProtKB-KW"/>
</dbReference>
<dbReference type="GO" id="GO:0008094">
    <property type="term" value="F:ATP-dependent activity, acting on DNA"/>
    <property type="evidence" value="ECO:0007669"/>
    <property type="project" value="TreeGrafter"/>
</dbReference>
<feature type="compositionally biased region" description="Polar residues" evidence="4">
    <location>
        <begin position="1197"/>
        <end position="1211"/>
    </location>
</feature>
<sequence>MPTVTLPGALLDLHAAEKDLWSWPTWATLVCTDHPPWSPEAEENPPEGWDANMVLAVRAFVEKYFNTKAKNKFDFMKRQTDEYSKGRNAWIQWVADTYRTCKVNARVDEVLIEANRDPLTVMRAMKTSTLPSATDAVLWAFYEVTIYRVLGPEGLYENRMPKKGPNEFISVLLIHCWERWRKVVKRDQTAMKKKRAEVDRLWKEMSEKTPTKKDLRLFLGHIKTLMAKLERYGGDEALVAELAARKATLQAMQEALKKERGDKTRARTLPRAMLKALDSLSTAAEILVMQNELKEVLAACGPNDDEEGVAPEVPDGPDVEVEWEDGVEEFKTMTREELLEALGIPKEGIPGFSKKQSKEGLVDPWSEEFDKLAPEDLEDLEPRWHQLVGMLKMMLKMINGEPVLLMDSVGVGKTMQAVGVIALRQWYREYYTQHGRFPGLAGKRQMRSNEQLDGNFDARPSLIAVPANLIPQWEAEIKRYLLKRDFDVVLYLNKLKSRENWWQEVYAKSLHDPSHRIVLASVTALQDDARATLTINTPRWDVPVQHFRFATHGALTLFATKWGVFILDEGHEIRTLNWTYIAARFLMEISAMGIVLTATPVMTRPTDLWNMGRLLKLLAFAIENDDNALLMEREIRAAARRDRKVLKASGEDTHILNIVHGKGKAAATINESEEREKIVQWIEVIRHGFQGAVIRRTQASVDNEGQPISGLPPYIHLPLVVDLHQYELDNLDDIAKQMIEDGVVAKQAKYTSGKSFYLNIRRALTHPGCNHEFEYELPNTLEDWRNKPSKKLETLVEVLQHHLETDGAAPLAVTGPGLGNHPDHVEFHPVAGSPDKIVVYINFPSHLPLIGAVLDLYGIKYVTYDGDTTLAQRQVSLKEFKAADRDGPRVMIMSGVGLAGMNIACANHLIVVDTLWSAQEDEQLIGRVHRPPQAKPVLIYRIIAAKTPDVFLNNIAFNKAVMHQGFTGASTAIKKVFAVGSDDDAGSGDDDSDEDTEDPSEPDEDGSSKAPKPKPKAPKPKPKAQPKPRAPPKTKVPKPKPSQKQADVSDADVEVLEGPPQGKRKPRKKAQAAKSSAVVPSSSEEEDDEPTPGASGAAPVPSKTPKVTYQNRRKAAQPTATEEVVHAGTKRKDRKSMEEEVPKPAAKRSAQPEEASTTEAPMNVDNTLIAPSPPPPTSPSLNSLELGHNVNLPETPDLSQRDSIQPPSELSSLADEDSIKEFDEPPAPAPEPPRRVTRGSTRRTAAEVVKQARKNEQPTTFDQLPKDKRGKPRKGGK</sequence>
<evidence type="ECO:0000259" key="6">
    <source>
        <dbReference type="PROSITE" id="PS51194"/>
    </source>
</evidence>
<dbReference type="OrthoDB" id="2803695at2759"/>
<dbReference type="Gene3D" id="3.40.50.10810">
    <property type="entry name" value="Tandem AAA-ATPase domain"/>
    <property type="match status" value="1"/>
</dbReference>
<dbReference type="STRING" id="139825.A0A401GYU0"/>
<feature type="domain" description="Helicase ATP-binding" evidence="5">
    <location>
        <begin position="394"/>
        <end position="618"/>
    </location>
</feature>
<dbReference type="SMART" id="SM00490">
    <property type="entry name" value="HELICc"/>
    <property type="match status" value="1"/>
</dbReference>
<dbReference type="AlphaFoldDB" id="A0A401GYU0"/>
<evidence type="ECO:0000256" key="3">
    <source>
        <dbReference type="ARBA" id="ARBA00022840"/>
    </source>
</evidence>
<dbReference type="Proteomes" id="UP000287166">
    <property type="component" value="Unassembled WGS sequence"/>
</dbReference>
<feature type="compositionally biased region" description="Basic residues" evidence="4">
    <location>
        <begin position="1062"/>
        <end position="1071"/>
    </location>
</feature>
<dbReference type="InterPro" id="IPR014001">
    <property type="entry name" value="Helicase_ATP-bd"/>
</dbReference>
<dbReference type="SMART" id="SM00487">
    <property type="entry name" value="DEXDc"/>
    <property type="match status" value="1"/>
</dbReference>
<keyword evidence="3" id="KW-0067">ATP-binding</keyword>
<keyword evidence="8" id="KW-1185">Reference proteome</keyword>
<evidence type="ECO:0000259" key="5">
    <source>
        <dbReference type="PROSITE" id="PS51192"/>
    </source>
</evidence>
<dbReference type="SUPFAM" id="SSF52540">
    <property type="entry name" value="P-loop containing nucleoside triphosphate hydrolases"/>
    <property type="match status" value="2"/>
</dbReference>
<dbReference type="PROSITE" id="PS51192">
    <property type="entry name" value="HELICASE_ATP_BIND_1"/>
    <property type="match status" value="1"/>
</dbReference>
<keyword evidence="1" id="KW-0547">Nucleotide-binding</keyword>
<dbReference type="InterPro" id="IPR027417">
    <property type="entry name" value="P-loop_NTPase"/>
</dbReference>
<evidence type="ECO:0008006" key="9">
    <source>
        <dbReference type="Google" id="ProtNLM"/>
    </source>
</evidence>
<dbReference type="EMBL" id="BFAD01000010">
    <property type="protein sequence ID" value="GBE87322.1"/>
    <property type="molecule type" value="Genomic_DNA"/>
</dbReference>
<evidence type="ECO:0000313" key="8">
    <source>
        <dbReference type="Proteomes" id="UP000287166"/>
    </source>
</evidence>
<dbReference type="GO" id="GO:0005634">
    <property type="term" value="C:nucleus"/>
    <property type="evidence" value="ECO:0007669"/>
    <property type="project" value="TreeGrafter"/>
</dbReference>
<dbReference type="InterPro" id="IPR050628">
    <property type="entry name" value="SNF2_RAD54_helicase_TF"/>
</dbReference>
<keyword evidence="2" id="KW-0378">Hydrolase</keyword>
<dbReference type="PROSITE" id="PS51194">
    <property type="entry name" value="HELICASE_CTER"/>
    <property type="match status" value="1"/>
</dbReference>
<proteinExistence type="predicted"/>
<evidence type="ECO:0000256" key="2">
    <source>
        <dbReference type="ARBA" id="ARBA00022801"/>
    </source>
</evidence>
<dbReference type="GeneID" id="38784239"/>
<organism evidence="7 8">
    <name type="scientific">Sparassis crispa</name>
    <dbReference type="NCBI Taxonomy" id="139825"/>
    <lineage>
        <taxon>Eukaryota</taxon>
        <taxon>Fungi</taxon>
        <taxon>Dikarya</taxon>
        <taxon>Basidiomycota</taxon>
        <taxon>Agaricomycotina</taxon>
        <taxon>Agaricomycetes</taxon>
        <taxon>Polyporales</taxon>
        <taxon>Sparassidaceae</taxon>
        <taxon>Sparassis</taxon>
    </lineage>
</organism>
<name>A0A401GYU0_9APHY</name>
<protein>
    <recommendedName>
        <fullName evidence="9">Helicase C-terminal domain-containing protein</fullName>
    </recommendedName>
</protein>
<dbReference type="InterPro" id="IPR001650">
    <property type="entry name" value="Helicase_C-like"/>
</dbReference>
<accession>A0A401GYU0</accession>
<feature type="compositionally biased region" description="Basic residues" evidence="4">
    <location>
        <begin position="1268"/>
        <end position="1277"/>
    </location>
</feature>
<reference evidence="7 8" key="1">
    <citation type="journal article" date="2018" name="Sci. Rep.">
        <title>Genome sequence of the cauliflower mushroom Sparassis crispa (Hanabiratake) and its association with beneficial usage.</title>
        <authorList>
            <person name="Kiyama R."/>
            <person name="Furutani Y."/>
            <person name="Kawaguchi K."/>
            <person name="Nakanishi T."/>
        </authorList>
    </citation>
    <scope>NUCLEOTIDE SEQUENCE [LARGE SCALE GENOMIC DNA]</scope>
</reference>
<dbReference type="InParanoid" id="A0A401GYU0"/>
<dbReference type="Gene3D" id="3.40.50.300">
    <property type="entry name" value="P-loop containing nucleotide triphosphate hydrolases"/>
    <property type="match status" value="1"/>
</dbReference>
<feature type="compositionally biased region" description="Polar residues" evidence="4">
    <location>
        <begin position="1154"/>
        <end position="1166"/>
    </location>
</feature>
<evidence type="ECO:0000256" key="4">
    <source>
        <dbReference type="SAM" id="MobiDB-lite"/>
    </source>
</evidence>
<dbReference type="RefSeq" id="XP_027618235.1">
    <property type="nucleotide sequence ID" value="XM_027762434.1"/>
</dbReference>
<feature type="domain" description="Helicase C-terminal" evidence="6">
    <location>
        <begin position="823"/>
        <end position="977"/>
    </location>
</feature>
<dbReference type="InterPro" id="IPR049730">
    <property type="entry name" value="SNF2/RAD54-like_C"/>
</dbReference>
<comment type="caution">
    <text evidence="7">The sequence shown here is derived from an EMBL/GenBank/DDBJ whole genome shotgun (WGS) entry which is preliminary data.</text>
</comment>